<dbReference type="EnsemblMetazoa" id="Aqu2.1.33132_001">
    <property type="protein sequence ID" value="Aqu2.1.33132_001"/>
    <property type="gene ID" value="Aqu2.1.33132"/>
</dbReference>
<dbReference type="STRING" id="400682.A0A1X7V0M4"/>
<dbReference type="AlphaFoldDB" id="A0A1X7V0M4"/>
<dbReference type="PANTHER" id="PTHR42921">
    <property type="entry name" value="ACETOACETYL-COA SYNTHETASE"/>
    <property type="match status" value="1"/>
</dbReference>
<dbReference type="eggNOG" id="KOG1175">
    <property type="taxonomic scope" value="Eukaryota"/>
</dbReference>
<dbReference type="InParanoid" id="A0A1X7V0M4"/>
<evidence type="ECO:0000313" key="1">
    <source>
        <dbReference type="EnsemblMetazoa" id="Aqu2.1.33132_001"/>
    </source>
</evidence>
<organism evidence="1">
    <name type="scientific">Amphimedon queenslandica</name>
    <name type="common">Sponge</name>
    <dbReference type="NCBI Taxonomy" id="400682"/>
    <lineage>
        <taxon>Eukaryota</taxon>
        <taxon>Metazoa</taxon>
        <taxon>Porifera</taxon>
        <taxon>Demospongiae</taxon>
        <taxon>Heteroscleromorpha</taxon>
        <taxon>Haplosclerida</taxon>
        <taxon>Niphatidae</taxon>
        <taxon>Amphimedon</taxon>
    </lineage>
</organism>
<proteinExistence type="predicted"/>
<accession>A0A1X7V0M4</accession>
<dbReference type="OrthoDB" id="10253869at2759"/>
<sequence length="172" mass="19175">VVDISKGIADVPEWFCGCHLNYAENLPNIKRTKQRYLPNSSTALEAMLTTAASIGAIRSSTSPDFHSTGVLDRFKQIKPKGTLIQHMKEHILHGNMTHNDIVHLLLHHGSPLSSASYDYLHNCIKRNVLLGSITGGTDIISCFAGQNLTLPEHKGEIQFRNMGMAVEWWDRN</sequence>
<protein>
    <submittedName>
        <fullName evidence="1">Uncharacterized protein</fullName>
    </submittedName>
</protein>
<reference evidence="1" key="1">
    <citation type="submission" date="2017-05" db="UniProtKB">
        <authorList>
            <consortium name="EnsemblMetazoa"/>
        </authorList>
    </citation>
    <scope>IDENTIFICATION</scope>
</reference>
<name>A0A1X7V0M4_AMPQE</name>
<dbReference type="GO" id="GO:0030729">
    <property type="term" value="F:acetoacetate-CoA ligase activity"/>
    <property type="evidence" value="ECO:0007669"/>
    <property type="project" value="TreeGrafter"/>
</dbReference>
<dbReference type="PANTHER" id="PTHR42921:SF1">
    <property type="entry name" value="ACETOACETYL-COA SYNTHETASE"/>
    <property type="match status" value="1"/>
</dbReference>